<dbReference type="EMBL" id="LGRX02035207">
    <property type="protein sequence ID" value="KAK3235867.1"/>
    <property type="molecule type" value="Genomic_DNA"/>
</dbReference>
<dbReference type="Proteomes" id="UP001190700">
    <property type="component" value="Unassembled WGS sequence"/>
</dbReference>
<organism evidence="1 2">
    <name type="scientific">Cymbomonas tetramitiformis</name>
    <dbReference type="NCBI Taxonomy" id="36881"/>
    <lineage>
        <taxon>Eukaryota</taxon>
        <taxon>Viridiplantae</taxon>
        <taxon>Chlorophyta</taxon>
        <taxon>Pyramimonadophyceae</taxon>
        <taxon>Pyramimonadales</taxon>
        <taxon>Pyramimonadaceae</taxon>
        <taxon>Cymbomonas</taxon>
    </lineage>
</organism>
<dbReference type="InterPro" id="IPR045287">
    <property type="entry name" value="PAB"/>
</dbReference>
<gene>
    <name evidence="1" type="ORF">CYMTET_53958</name>
</gene>
<accession>A0AAE0EQ27</accession>
<keyword evidence="2" id="KW-1185">Reference proteome</keyword>
<dbReference type="PANTHER" id="PTHR35115">
    <property type="entry name" value="CYCLIN DELTA-3"/>
    <property type="match status" value="1"/>
</dbReference>
<reference evidence="1 2" key="1">
    <citation type="journal article" date="2015" name="Genome Biol. Evol.">
        <title>Comparative Genomics of a Bacterivorous Green Alga Reveals Evolutionary Causalities and Consequences of Phago-Mixotrophic Mode of Nutrition.</title>
        <authorList>
            <person name="Burns J.A."/>
            <person name="Paasch A."/>
            <person name="Narechania A."/>
            <person name="Kim E."/>
        </authorList>
    </citation>
    <scope>NUCLEOTIDE SEQUENCE [LARGE SCALE GENOMIC DNA]</scope>
    <source>
        <strain evidence="1 2">PLY_AMNH</strain>
    </source>
</reference>
<evidence type="ECO:0000313" key="2">
    <source>
        <dbReference type="Proteomes" id="UP001190700"/>
    </source>
</evidence>
<name>A0AAE0EQ27_9CHLO</name>
<dbReference type="PANTHER" id="PTHR35115:SF1">
    <property type="entry name" value="PROTEIN IN CHLOROPLAST ATPASE BIOGENESIS, CHLOROPLASTIC"/>
    <property type="match status" value="1"/>
</dbReference>
<proteinExistence type="predicted"/>
<comment type="caution">
    <text evidence="1">The sequence shown here is derived from an EMBL/GenBank/DDBJ whole genome shotgun (WGS) entry which is preliminary data.</text>
</comment>
<protein>
    <submittedName>
        <fullName evidence="1">Uncharacterized protein</fullName>
    </submittedName>
</protein>
<dbReference type="AlphaFoldDB" id="A0AAE0EQ27"/>
<evidence type="ECO:0000313" key="1">
    <source>
        <dbReference type="EMBL" id="KAK3235867.1"/>
    </source>
</evidence>
<sequence>MRSTLSLALSRSVHVRKAHQYKRLPSLCTTGSKHRITSAVPLTSRFHFGTHPVQHFRAAQIKSCTGRFNSTVCSSSEDTAGTYVSYIQDTAAVFSPKLLPELLNVLQAQGQELVPPSQRAGLHPLVIPLSCDPETKEVTGLLRWASAPDPDQDLPVVRTTTCGLVLLAQTAAQYVHRAMVDEDLKSGEGAVRAAVGSAAEALYPVGDAVSAPRPEVYITTKVGKFPDTVEQLAQAHLDKGDEVSSLVTGEFYQRVVPGWARSPAHHAMLLKINNRPDEARDQARVALCSPWWTLAPYTYADMAELAGFADKAVEWVHDTLHAEMAIRDAQQAGIPVPAGQDVERSPEQIALDDIEAMMNLMSADSNCNWDRIRADLVEKYMQAGMIKVARFIQAAGN</sequence>